<proteinExistence type="predicted"/>
<accession>A0A1M5TCE8</accession>
<keyword evidence="2" id="KW-1185">Reference proteome</keyword>
<reference evidence="2" key="1">
    <citation type="submission" date="2016-11" db="EMBL/GenBank/DDBJ databases">
        <authorList>
            <person name="Varghese N."/>
            <person name="Submissions S."/>
        </authorList>
    </citation>
    <scope>NUCLEOTIDE SEQUENCE [LARGE SCALE GENOMIC DNA]</scope>
    <source>
        <strain evidence="2">DSM 17963</strain>
    </source>
</reference>
<organism evidence="1 2">
    <name type="scientific">Flavobacterium defluvii</name>
    <dbReference type="NCBI Taxonomy" id="370979"/>
    <lineage>
        <taxon>Bacteria</taxon>
        <taxon>Pseudomonadati</taxon>
        <taxon>Bacteroidota</taxon>
        <taxon>Flavobacteriia</taxon>
        <taxon>Flavobacteriales</taxon>
        <taxon>Flavobacteriaceae</taxon>
        <taxon>Flavobacterium</taxon>
    </lineage>
</organism>
<sequence>MADQEGYIAVCNDCRFKGEITSKYKAYKDRQDHMNKKPSHLVRVKIVENRP</sequence>
<dbReference type="EMBL" id="FQWC01000008">
    <property type="protein sequence ID" value="SHH48402.1"/>
    <property type="molecule type" value="Genomic_DNA"/>
</dbReference>
<name>A0A1M5TCE8_9FLAO</name>
<protein>
    <submittedName>
        <fullName evidence="1">Uncharacterized protein</fullName>
    </submittedName>
</protein>
<gene>
    <name evidence="1" type="ORF">SAMN05443663_1087</name>
</gene>
<dbReference type="AlphaFoldDB" id="A0A1M5TCE8"/>
<evidence type="ECO:0000313" key="1">
    <source>
        <dbReference type="EMBL" id="SHH48402.1"/>
    </source>
</evidence>
<evidence type="ECO:0000313" key="2">
    <source>
        <dbReference type="Proteomes" id="UP000184071"/>
    </source>
</evidence>
<dbReference type="Proteomes" id="UP000184071">
    <property type="component" value="Unassembled WGS sequence"/>
</dbReference>